<proteinExistence type="predicted"/>
<sequence>MITIKDPLREICRVEGGSRILIYSANEPFDSQVDTDEVESENSQEETAASFCDVNINQRCEWSNGETGMLLDYYEQFMSRVGPMKKFKNKKSMWSKIAEILNEKFKIQRTPTQVENRYKTVLKRKKCAIENNKRSGSTRMDVPLESELSKINAMDDSIEPEVIGTSQGIIVLKPRNEENIPIVSCSATPIRKHKTMHDTLLEIHEKKEGAKERRLREKMELIRELLGGKND</sequence>
<dbReference type="InterPro" id="IPR009057">
    <property type="entry name" value="Homeodomain-like_sf"/>
</dbReference>
<reference evidence="3" key="2">
    <citation type="submission" date="2022-10" db="EMBL/GenBank/DDBJ databases">
        <authorList>
            <consortium name="ENA_rothamsted_submissions"/>
            <consortium name="culmorum"/>
            <person name="King R."/>
        </authorList>
    </citation>
    <scope>NUCLEOTIDE SEQUENCE</scope>
</reference>
<dbReference type="GO" id="GO:0005634">
    <property type="term" value="C:nucleus"/>
    <property type="evidence" value="ECO:0007669"/>
    <property type="project" value="UniProtKB-SubCell"/>
</dbReference>
<name>A0A9N9SKN9_PHACE</name>
<dbReference type="SMART" id="SM00717">
    <property type="entry name" value="SANT"/>
    <property type="match status" value="1"/>
</dbReference>
<dbReference type="Pfam" id="PF13837">
    <property type="entry name" value="Myb_DNA-bind_4"/>
    <property type="match status" value="1"/>
</dbReference>
<evidence type="ECO:0000313" key="3">
    <source>
        <dbReference type="EMBL" id="CAG9820709.1"/>
    </source>
</evidence>
<protein>
    <recommendedName>
        <fullName evidence="2">Myb-like domain-containing protein</fullName>
    </recommendedName>
</protein>
<evidence type="ECO:0000256" key="1">
    <source>
        <dbReference type="ARBA" id="ARBA00004123"/>
    </source>
</evidence>
<organism evidence="3 4">
    <name type="scientific">Phaedon cochleariae</name>
    <name type="common">Mustard beetle</name>
    <dbReference type="NCBI Taxonomy" id="80249"/>
    <lineage>
        <taxon>Eukaryota</taxon>
        <taxon>Metazoa</taxon>
        <taxon>Ecdysozoa</taxon>
        <taxon>Arthropoda</taxon>
        <taxon>Hexapoda</taxon>
        <taxon>Insecta</taxon>
        <taxon>Pterygota</taxon>
        <taxon>Neoptera</taxon>
        <taxon>Endopterygota</taxon>
        <taxon>Coleoptera</taxon>
        <taxon>Polyphaga</taxon>
        <taxon>Cucujiformia</taxon>
        <taxon>Chrysomeloidea</taxon>
        <taxon>Chrysomelidae</taxon>
        <taxon>Chrysomelinae</taxon>
        <taxon>Chrysomelini</taxon>
        <taxon>Phaedon</taxon>
    </lineage>
</organism>
<reference evidence="3" key="1">
    <citation type="submission" date="2022-01" db="EMBL/GenBank/DDBJ databases">
        <authorList>
            <person name="King R."/>
        </authorList>
    </citation>
    <scope>NUCLEOTIDE SEQUENCE</scope>
</reference>
<dbReference type="Proteomes" id="UP001153737">
    <property type="component" value="Chromosome 4"/>
</dbReference>
<dbReference type="PROSITE" id="PS50090">
    <property type="entry name" value="MYB_LIKE"/>
    <property type="match status" value="1"/>
</dbReference>
<dbReference type="InterPro" id="IPR001005">
    <property type="entry name" value="SANT/Myb"/>
</dbReference>
<evidence type="ECO:0000313" key="4">
    <source>
        <dbReference type="Proteomes" id="UP001153737"/>
    </source>
</evidence>
<dbReference type="InterPro" id="IPR044822">
    <property type="entry name" value="Myb_DNA-bind_4"/>
</dbReference>
<dbReference type="OrthoDB" id="6771731at2759"/>
<dbReference type="AlphaFoldDB" id="A0A9N9SKN9"/>
<dbReference type="SUPFAM" id="SSF46689">
    <property type="entry name" value="Homeodomain-like"/>
    <property type="match status" value="1"/>
</dbReference>
<comment type="subcellular location">
    <subcellularLocation>
        <location evidence="1">Nucleus</location>
    </subcellularLocation>
</comment>
<evidence type="ECO:0000259" key="2">
    <source>
        <dbReference type="PROSITE" id="PS50090"/>
    </source>
</evidence>
<gene>
    <name evidence="3" type="ORF">PHAECO_LOCUS8046</name>
</gene>
<feature type="domain" description="Myb-like" evidence="2">
    <location>
        <begin position="58"/>
        <end position="122"/>
    </location>
</feature>
<keyword evidence="4" id="KW-1185">Reference proteome</keyword>
<accession>A0A9N9SKN9</accession>
<dbReference type="EMBL" id="OU896710">
    <property type="protein sequence ID" value="CAG9820709.1"/>
    <property type="molecule type" value="Genomic_DNA"/>
</dbReference>
<dbReference type="Gene3D" id="1.10.10.60">
    <property type="entry name" value="Homeodomain-like"/>
    <property type="match status" value="1"/>
</dbReference>